<dbReference type="AlphaFoldDB" id="A0A1H1M9A2"/>
<sequence length="434" mass="48911">MTYALEELVDTVDEIAETSFPDLEFLDPSGVLEVNARVSSVSTVRIELPSNEYFHLSSVQIDAEGVDDLVTATERVASSNWKGYGQLLAQGTLFDPDHRGTGFHTKKEQFPWVEFRFDRPVELRRLRFRNRGNATALRARGLRVRVRTAGGRWTTIYDGAERAQAFVRATEGIFGGVHDVEAAEGGGVVPAAADLVQLLTQVHLREYGPALVRDLAQIPISPAARAQFRDLVSQKVLGRRELEWTSHGVRRSFRFWKPAEKERYVAYSMELVADLRELTPHVCLGFGSVLAVVRDKDLIPHDDDLDIIVGFEPHEAAKIGDALRLIEKHLGARGYTVAGKNTAHRLVSRRPDKKVDVFVGIFEGDEIAWYPGRRGDLSRQIVFPAQEVEFLGTKCAIPARAETYLERIYGPGWKVPDRHFKHTWDRRGYADLIR</sequence>
<dbReference type="Gene3D" id="2.60.120.260">
    <property type="entry name" value="Galactose-binding domain-like"/>
    <property type="match status" value="1"/>
</dbReference>
<evidence type="ECO:0008006" key="3">
    <source>
        <dbReference type="Google" id="ProtNLM"/>
    </source>
</evidence>
<evidence type="ECO:0000313" key="1">
    <source>
        <dbReference type="EMBL" id="SDR83414.1"/>
    </source>
</evidence>
<organism evidence="1 2">
    <name type="scientific">Microlunatus soli</name>
    <dbReference type="NCBI Taxonomy" id="630515"/>
    <lineage>
        <taxon>Bacteria</taxon>
        <taxon>Bacillati</taxon>
        <taxon>Actinomycetota</taxon>
        <taxon>Actinomycetes</taxon>
        <taxon>Propionibacteriales</taxon>
        <taxon>Propionibacteriaceae</taxon>
        <taxon>Microlunatus</taxon>
    </lineage>
</organism>
<gene>
    <name evidence="1" type="ORF">SAMN04489812_0056</name>
</gene>
<dbReference type="STRING" id="630515.SAMN04489812_0056"/>
<accession>A0A1H1M9A2</accession>
<dbReference type="Proteomes" id="UP000199103">
    <property type="component" value="Chromosome I"/>
</dbReference>
<proteinExistence type="predicted"/>
<name>A0A1H1M9A2_9ACTN</name>
<reference evidence="1 2" key="1">
    <citation type="submission" date="2016-10" db="EMBL/GenBank/DDBJ databases">
        <authorList>
            <person name="de Groot N.N."/>
        </authorList>
    </citation>
    <scope>NUCLEOTIDE SEQUENCE [LARGE SCALE GENOMIC DNA]</scope>
    <source>
        <strain evidence="1 2">DSM 21800</strain>
    </source>
</reference>
<evidence type="ECO:0000313" key="2">
    <source>
        <dbReference type="Proteomes" id="UP000199103"/>
    </source>
</evidence>
<dbReference type="EMBL" id="LT629772">
    <property type="protein sequence ID" value="SDR83414.1"/>
    <property type="molecule type" value="Genomic_DNA"/>
</dbReference>
<keyword evidence="2" id="KW-1185">Reference proteome</keyword>
<protein>
    <recommendedName>
        <fullName evidence="3">LicD family protein</fullName>
    </recommendedName>
</protein>